<organism evidence="2 3">
    <name type="scientific">Deinococcus cellulosilyticus (strain DSM 18568 / NBRC 106333 / KACC 11606 / 5516J-15)</name>
    <dbReference type="NCBI Taxonomy" id="1223518"/>
    <lineage>
        <taxon>Bacteria</taxon>
        <taxon>Thermotogati</taxon>
        <taxon>Deinococcota</taxon>
        <taxon>Deinococci</taxon>
        <taxon>Deinococcales</taxon>
        <taxon>Deinococcaceae</taxon>
        <taxon>Deinococcus</taxon>
    </lineage>
</organism>
<name>A0A511NB67_DEIC1</name>
<comment type="caution">
    <text evidence="2">The sequence shown here is derived from an EMBL/GenBank/DDBJ whole genome shotgun (WGS) entry which is preliminary data.</text>
</comment>
<sequence>MDNINETPNPTASFLDTLDLYGPNMTEKLLVETVAEDCTVSVDTAHAELQRLISEGQLESVYHPHKEDNVIYKSGHRPMMPGEEWPLDDLPF</sequence>
<dbReference type="EMBL" id="BJXB01000039">
    <property type="protein sequence ID" value="GEM49631.1"/>
    <property type="molecule type" value="Genomic_DNA"/>
</dbReference>
<evidence type="ECO:0000313" key="3">
    <source>
        <dbReference type="Proteomes" id="UP000321306"/>
    </source>
</evidence>
<evidence type="ECO:0000256" key="1">
    <source>
        <dbReference type="SAM" id="MobiDB-lite"/>
    </source>
</evidence>
<keyword evidence="3" id="KW-1185">Reference proteome</keyword>
<evidence type="ECO:0000313" key="2">
    <source>
        <dbReference type="EMBL" id="GEM49631.1"/>
    </source>
</evidence>
<proteinExistence type="predicted"/>
<dbReference type="RefSeq" id="WP_146890534.1">
    <property type="nucleotide sequence ID" value="NZ_BJXB01000039.1"/>
</dbReference>
<gene>
    <name evidence="2" type="ORF">DC3_52660</name>
</gene>
<reference evidence="2 3" key="1">
    <citation type="submission" date="2019-07" db="EMBL/GenBank/DDBJ databases">
        <title>Whole genome shotgun sequence of Deinococcus cellulosilyticus NBRC 106333.</title>
        <authorList>
            <person name="Hosoyama A."/>
            <person name="Uohara A."/>
            <person name="Ohji S."/>
            <person name="Ichikawa N."/>
        </authorList>
    </citation>
    <scope>NUCLEOTIDE SEQUENCE [LARGE SCALE GENOMIC DNA]</scope>
    <source>
        <strain evidence="2 3">NBRC 106333</strain>
    </source>
</reference>
<dbReference type="Proteomes" id="UP000321306">
    <property type="component" value="Unassembled WGS sequence"/>
</dbReference>
<dbReference type="AlphaFoldDB" id="A0A511NB67"/>
<protein>
    <submittedName>
        <fullName evidence="2">Uncharacterized protein</fullName>
    </submittedName>
</protein>
<feature type="region of interest" description="Disordered" evidence="1">
    <location>
        <begin position="73"/>
        <end position="92"/>
    </location>
</feature>
<accession>A0A511NB67</accession>